<sequence>MTASLRWLLVALVAVAVAAPPTVLRLWPASGSGLSAAQVADRVRAAEKLGWSGEVHTVGSLKVPGTAGFANLSSLAGGTSDLRVWWRSATSWRVDRTRSSGESDLARDDDRVVRWTYESRRAVTTSYSPVRLPDESDLLPPTLAARALSGARDDELTRLAPQRIAGHSAVGLRLVPDQAGTTISHVDLWADEASGLPLRVAVYAAGSRVPVLTTQASSVHLGAPSASTTRFDFPSGVKVHTSYAIDDAAGANAFAPFTMPSSLAGMKRRGDPADFGAVGIYGRGLTDVLVIPLRHQVAHELYDQLAQSPAATTTRSRTEARLTLRLGPLSVALVFDRTGHFLLAGTVTPQKLLTAVPELREGVGVERR</sequence>
<reference evidence="1 2" key="1">
    <citation type="submission" date="2018-10" db="EMBL/GenBank/DDBJ databases">
        <title>Marmoricola sp. 4Q3S-7 whole genome shotgun sequence.</title>
        <authorList>
            <person name="Li F."/>
        </authorList>
    </citation>
    <scope>NUCLEOTIDE SEQUENCE [LARGE SCALE GENOMIC DNA]</scope>
    <source>
        <strain evidence="1 2">4Q3S-7</strain>
    </source>
</reference>
<organism evidence="1 2">
    <name type="scientific">Nocardioides mangrovicus</name>
    <dbReference type="NCBI Taxonomy" id="2478913"/>
    <lineage>
        <taxon>Bacteria</taxon>
        <taxon>Bacillati</taxon>
        <taxon>Actinomycetota</taxon>
        <taxon>Actinomycetes</taxon>
        <taxon>Propionibacteriales</taxon>
        <taxon>Nocardioidaceae</taxon>
        <taxon>Nocardioides</taxon>
    </lineage>
</organism>
<keyword evidence="2" id="KW-1185">Reference proteome</keyword>
<dbReference type="Proteomes" id="UP000281708">
    <property type="component" value="Unassembled WGS sequence"/>
</dbReference>
<dbReference type="EMBL" id="RDBE01000006">
    <property type="protein sequence ID" value="RLV49622.1"/>
    <property type="molecule type" value="Genomic_DNA"/>
</dbReference>
<dbReference type="Gene3D" id="2.50.20.10">
    <property type="entry name" value="Lipoprotein localisation LolA/LolB/LppX"/>
    <property type="match status" value="1"/>
</dbReference>
<evidence type="ECO:0000313" key="2">
    <source>
        <dbReference type="Proteomes" id="UP000281708"/>
    </source>
</evidence>
<proteinExistence type="predicted"/>
<evidence type="ECO:0000313" key="1">
    <source>
        <dbReference type="EMBL" id="RLV49622.1"/>
    </source>
</evidence>
<dbReference type="RefSeq" id="WP_121805387.1">
    <property type="nucleotide sequence ID" value="NZ_RDBE01000006.1"/>
</dbReference>
<gene>
    <name evidence="1" type="ORF">D9V37_06795</name>
</gene>
<accession>A0A3L8P3M5</accession>
<dbReference type="AlphaFoldDB" id="A0A3L8P3M5"/>
<comment type="caution">
    <text evidence="1">The sequence shown here is derived from an EMBL/GenBank/DDBJ whole genome shotgun (WGS) entry which is preliminary data.</text>
</comment>
<protein>
    <submittedName>
        <fullName evidence="1">Uncharacterized protein</fullName>
    </submittedName>
</protein>
<name>A0A3L8P3M5_9ACTN</name>
<dbReference type="OrthoDB" id="4860341at2"/>